<dbReference type="Proteomes" id="UP000582231">
    <property type="component" value="Unassembled WGS sequence"/>
</dbReference>
<dbReference type="Gene3D" id="1.10.357.10">
    <property type="entry name" value="Tetracycline Repressor, domain 2"/>
    <property type="match status" value="1"/>
</dbReference>
<keyword evidence="3" id="KW-0804">Transcription</keyword>
<evidence type="ECO:0000313" key="6">
    <source>
        <dbReference type="EMBL" id="NYD32758.1"/>
    </source>
</evidence>
<sequence length="227" mass="24763">MTGQELNSAALPKGPHSLTREEVLASQRARLLTATLNAVGQCGYATLKVERITSEAHVSRTAFYEQFTNKEDAFLQAYDSFGEAFLAQLIEVSSLASHPLAAVESSTKLLVGWLTERPLAARAWLLEIYALGDRGLDRRASTMRAVEEAFGLAARWIRRLDPELSAVRPLVARGVVAASFELLSEAVRDPTPQQIAEATTAISDLWIMGMTSMPYEPGSSPKLTRDG</sequence>
<feature type="DNA-binding region" description="H-T-H motif" evidence="4">
    <location>
        <begin position="48"/>
        <end position="67"/>
    </location>
</feature>
<dbReference type="PANTHER" id="PTHR30055:SF238">
    <property type="entry name" value="MYCOFACTOCIN BIOSYNTHESIS TRANSCRIPTIONAL REGULATOR MFTR-RELATED"/>
    <property type="match status" value="1"/>
</dbReference>
<dbReference type="InterPro" id="IPR050109">
    <property type="entry name" value="HTH-type_TetR-like_transc_reg"/>
</dbReference>
<gene>
    <name evidence="6" type="ORF">BJ958_004304</name>
</gene>
<dbReference type="GO" id="GO:0000976">
    <property type="term" value="F:transcription cis-regulatory region binding"/>
    <property type="evidence" value="ECO:0007669"/>
    <property type="project" value="TreeGrafter"/>
</dbReference>
<dbReference type="PANTHER" id="PTHR30055">
    <property type="entry name" value="HTH-TYPE TRANSCRIPTIONAL REGULATOR RUTR"/>
    <property type="match status" value="1"/>
</dbReference>
<dbReference type="GO" id="GO:0003700">
    <property type="term" value="F:DNA-binding transcription factor activity"/>
    <property type="evidence" value="ECO:0007669"/>
    <property type="project" value="TreeGrafter"/>
</dbReference>
<feature type="domain" description="HTH tetR-type" evidence="5">
    <location>
        <begin position="25"/>
        <end position="85"/>
    </location>
</feature>
<evidence type="ECO:0000313" key="7">
    <source>
        <dbReference type="Proteomes" id="UP000582231"/>
    </source>
</evidence>
<proteinExistence type="predicted"/>
<keyword evidence="2 4" id="KW-0238">DNA-binding</keyword>
<dbReference type="AlphaFoldDB" id="A0A852RQC2"/>
<dbReference type="Pfam" id="PF00440">
    <property type="entry name" value="TetR_N"/>
    <property type="match status" value="1"/>
</dbReference>
<dbReference type="EMBL" id="JACCBF010000001">
    <property type="protein sequence ID" value="NYD32758.1"/>
    <property type="molecule type" value="Genomic_DNA"/>
</dbReference>
<dbReference type="RefSeq" id="WP_179728889.1">
    <property type="nucleotide sequence ID" value="NZ_BAABEF010000001.1"/>
</dbReference>
<dbReference type="PROSITE" id="PS50977">
    <property type="entry name" value="HTH_TETR_2"/>
    <property type="match status" value="1"/>
</dbReference>
<evidence type="ECO:0000256" key="4">
    <source>
        <dbReference type="PROSITE-ProRule" id="PRU00335"/>
    </source>
</evidence>
<name>A0A852RQC2_9ACTN</name>
<reference evidence="6 7" key="1">
    <citation type="submission" date="2020-07" db="EMBL/GenBank/DDBJ databases">
        <title>Sequencing the genomes of 1000 actinobacteria strains.</title>
        <authorList>
            <person name="Klenk H.-P."/>
        </authorList>
    </citation>
    <scope>NUCLEOTIDE SEQUENCE [LARGE SCALE GENOMIC DNA]</scope>
    <source>
        <strain evidence="6 7">DSM 19082</strain>
    </source>
</reference>
<keyword evidence="1" id="KW-0805">Transcription regulation</keyword>
<dbReference type="InterPro" id="IPR009057">
    <property type="entry name" value="Homeodomain-like_sf"/>
</dbReference>
<comment type="caution">
    <text evidence="6">The sequence shown here is derived from an EMBL/GenBank/DDBJ whole genome shotgun (WGS) entry which is preliminary data.</text>
</comment>
<protein>
    <submittedName>
        <fullName evidence="6">AcrR family transcriptional regulator</fullName>
    </submittedName>
</protein>
<evidence type="ECO:0000256" key="1">
    <source>
        <dbReference type="ARBA" id="ARBA00023015"/>
    </source>
</evidence>
<evidence type="ECO:0000256" key="3">
    <source>
        <dbReference type="ARBA" id="ARBA00023163"/>
    </source>
</evidence>
<evidence type="ECO:0000259" key="5">
    <source>
        <dbReference type="PROSITE" id="PS50977"/>
    </source>
</evidence>
<dbReference type="SUPFAM" id="SSF46689">
    <property type="entry name" value="Homeodomain-like"/>
    <property type="match status" value="1"/>
</dbReference>
<keyword evidence="7" id="KW-1185">Reference proteome</keyword>
<dbReference type="InterPro" id="IPR001647">
    <property type="entry name" value="HTH_TetR"/>
</dbReference>
<accession>A0A852RQC2</accession>
<organism evidence="6 7">
    <name type="scientific">Nocardioides kongjuensis</name>
    <dbReference type="NCBI Taxonomy" id="349522"/>
    <lineage>
        <taxon>Bacteria</taxon>
        <taxon>Bacillati</taxon>
        <taxon>Actinomycetota</taxon>
        <taxon>Actinomycetes</taxon>
        <taxon>Propionibacteriales</taxon>
        <taxon>Nocardioidaceae</taxon>
        <taxon>Nocardioides</taxon>
    </lineage>
</organism>
<evidence type="ECO:0000256" key="2">
    <source>
        <dbReference type="ARBA" id="ARBA00023125"/>
    </source>
</evidence>